<feature type="chain" id="PRO_5015847614" evidence="5">
    <location>
        <begin position="23"/>
        <end position="138"/>
    </location>
</feature>
<dbReference type="InterPro" id="IPR009056">
    <property type="entry name" value="Cyt_c-like_dom"/>
</dbReference>
<dbReference type="Gene3D" id="1.10.760.10">
    <property type="entry name" value="Cytochrome c-like domain"/>
    <property type="match status" value="1"/>
</dbReference>
<name>A0A2V2LQH8_9RHOB</name>
<evidence type="ECO:0000313" key="8">
    <source>
        <dbReference type="Proteomes" id="UP000245680"/>
    </source>
</evidence>
<organism evidence="7 8">
    <name type="scientific">Meridianimarinicoccus roseus</name>
    <dbReference type="NCBI Taxonomy" id="2072018"/>
    <lineage>
        <taxon>Bacteria</taxon>
        <taxon>Pseudomonadati</taxon>
        <taxon>Pseudomonadota</taxon>
        <taxon>Alphaproteobacteria</taxon>
        <taxon>Rhodobacterales</taxon>
        <taxon>Paracoccaceae</taxon>
        <taxon>Meridianimarinicoccus</taxon>
    </lineage>
</organism>
<feature type="signal peptide" evidence="5">
    <location>
        <begin position="1"/>
        <end position="22"/>
    </location>
</feature>
<dbReference type="RefSeq" id="WP_109810681.1">
    <property type="nucleotide sequence ID" value="NZ_QGKU01000021.1"/>
</dbReference>
<comment type="caution">
    <text evidence="7">The sequence shown here is derived from an EMBL/GenBank/DDBJ whole genome shotgun (WGS) entry which is preliminary data.</text>
</comment>
<feature type="domain" description="Cytochrome c" evidence="6">
    <location>
        <begin position="25"/>
        <end position="136"/>
    </location>
</feature>
<dbReference type="EMBL" id="QGKU01000021">
    <property type="protein sequence ID" value="PWR03753.1"/>
    <property type="molecule type" value="Genomic_DNA"/>
</dbReference>
<dbReference type="SUPFAM" id="SSF46626">
    <property type="entry name" value="Cytochrome c"/>
    <property type="match status" value="1"/>
</dbReference>
<dbReference type="PROSITE" id="PS51007">
    <property type="entry name" value="CYTC"/>
    <property type="match status" value="1"/>
</dbReference>
<gene>
    <name evidence="7" type="ORF">DKT77_05050</name>
</gene>
<dbReference type="Pfam" id="PF00034">
    <property type="entry name" value="Cytochrom_C"/>
    <property type="match status" value="1"/>
</dbReference>
<evidence type="ECO:0000259" key="6">
    <source>
        <dbReference type="PROSITE" id="PS51007"/>
    </source>
</evidence>
<keyword evidence="2 4" id="KW-0479">Metal-binding</keyword>
<evidence type="ECO:0000313" key="7">
    <source>
        <dbReference type="EMBL" id="PWR03753.1"/>
    </source>
</evidence>
<reference evidence="7 8" key="1">
    <citation type="submission" date="2018-05" db="EMBL/GenBank/DDBJ databases">
        <title>Rhodobacteraceae gen. nov., sp. nov. isolated from sea water.</title>
        <authorList>
            <person name="Ren Y."/>
        </authorList>
    </citation>
    <scope>NUCLEOTIDE SEQUENCE [LARGE SCALE GENOMIC DNA]</scope>
    <source>
        <strain evidence="7 8">TG-679</strain>
    </source>
</reference>
<keyword evidence="8" id="KW-1185">Reference proteome</keyword>
<dbReference type="InterPro" id="IPR036909">
    <property type="entry name" value="Cyt_c-like_dom_sf"/>
</dbReference>
<dbReference type="OrthoDB" id="335174at2"/>
<evidence type="ECO:0000256" key="2">
    <source>
        <dbReference type="ARBA" id="ARBA00022723"/>
    </source>
</evidence>
<keyword evidence="1 4" id="KW-0349">Heme</keyword>
<sequence>MRVAPAALALAACGMAAGLAGAQAPDPQSGQALFVTHCAQCHGADARGTGPMAEIIAIDTPDLTGLSARNGGAFPLEAVARQIDGRAPLLAHGGDMPVFGPFLDSDGRAVFELPSGQPMMTSVPVADLLVFLQSVQAP</sequence>
<accession>A0A2V2LQH8</accession>
<dbReference type="Proteomes" id="UP000245680">
    <property type="component" value="Unassembled WGS sequence"/>
</dbReference>
<dbReference type="AlphaFoldDB" id="A0A2V2LQH8"/>
<proteinExistence type="predicted"/>
<dbReference type="GO" id="GO:0009055">
    <property type="term" value="F:electron transfer activity"/>
    <property type="evidence" value="ECO:0007669"/>
    <property type="project" value="InterPro"/>
</dbReference>
<dbReference type="GO" id="GO:0020037">
    <property type="term" value="F:heme binding"/>
    <property type="evidence" value="ECO:0007669"/>
    <property type="project" value="InterPro"/>
</dbReference>
<evidence type="ECO:0000256" key="5">
    <source>
        <dbReference type="SAM" id="SignalP"/>
    </source>
</evidence>
<dbReference type="GO" id="GO:0046872">
    <property type="term" value="F:metal ion binding"/>
    <property type="evidence" value="ECO:0007669"/>
    <property type="project" value="UniProtKB-KW"/>
</dbReference>
<protein>
    <submittedName>
        <fullName evidence="7">Cytochrome C</fullName>
    </submittedName>
</protein>
<keyword evidence="3 4" id="KW-0408">Iron</keyword>
<evidence type="ECO:0000256" key="3">
    <source>
        <dbReference type="ARBA" id="ARBA00023004"/>
    </source>
</evidence>
<evidence type="ECO:0000256" key="1">
    <source>
        <dbReference type="ARBA" id="ARBA00022617"/>
    </source>
</evidence>
<evidence type="ECO:0000256" key="4">
    <source>
        <dbReference type="PROSITE-ProRule" id="PRU00433"/>
    </source>
</evidence>
<keyword evidence="5" id="KW-0732">Signal</keyword>